<evidence type="ECO:0000256" key="1">
    <source>
        <dbReference type="ARBA" id="ARBA00038125"/>
    </source>
</evidence>
<proteinExistence type="inferred from homology"/>
<dbReference type="EMBL" id="CAJHNH020001444">
    <property type="protein sequence ID" value="CAG5123084.1"/>
    <property type="molecule type" value="Genomic_DNA"/>
</dbReference>
<sequence length="243" mass="27094">MQHLPDFPPLPQCFSHLVVSSDGEPRSLRSHISSSLSRSSGKTEGFAKSESLDDFDHYIMNGTRSSLSCVNHINPDSEGLINTGSLSTVKSQIARFNQRNLSPHQSVPIVENSDVSPEQRNPFLKLQTSLQKLQREMKDLRYLDISLFCQLLSLHDAVQDFKNTVADRYSETGSEYSLGSASYMGSMSSLNDDSEWGDDGTTFTFSHDHPENSELVEESENTQSASSLLKQITELVLKADHDF</sequence>
<gene>
    <name evidence="3" type="ORF">CUNI_LOCUS8642</name>
</gene>
<dbReference type="PANTHER" id="PTHR46949:SF1">
    <property type="entry name" value="AT07979P2"/>
    <property type="match status" value="1"/>
</dbReference>
<feature type="compositionally biased region" description="Low complexity" evidence="2">
    <location>
        <begin position="30"/>
        <end position="40"/>
    </location>
</feature>
<keyword evidence="4" id="KW-1185">Reference proteome</keyword>
<comment type="similarity">
    <text evidence="1">Belongs to the FAM89 family.</text>
</comment>
<dbReference type="InterPro" id="IPR039499">
    <property type="entry name" value="LURA1/LRA25"/>
</dbReference>
<dbReference type="AlphaFoldDB" id="A0A8S3Z1B5"/>
<dbReference type="Pfam" id="PF14854">
    <property type="entry name" value="LURAP"/>
    <property type="match status" value="1"/>
</dbReference>
<dbReference type="OrthoDB" id="1681166at2759"/>
<dbReference type="PANTHER" id="PTHR46949">
    <property type="entry name" value="LEUCINE REPEAT ADAPTER PROTEIN 25"/>
    <property type="match status" value="1"/>
</dbReference>
<organism evidence="3 4">
    <name type="scientific">Candidula unifasciata</name>
    <dbReference type="NCBI Taxonomy" id="100452"/>
    <lineage>
        <taxon>Eukaryota</taxon>
        <taxon>Metazoa</taxon>
        <taxon>Spiralia</taxon>
        <taxon>Lophotrochozoa</taxon>
        <taxon>Mollusca</taxon>
        <taxon>Gastropoda</taxon>
        <taxon>Heterobranchia</taxon>
        <taxon>Euthyneura</taxon>
        <taxon>Panpulmonata</taxon>
        <taxon>Eupulmonata</taxon>
        <taxon>Stylommatophora</taxon>
        <taxon>Helicina</taxon>
        <taxon>Helicoidea</taxon>
        <taxon>Geomitridae</taxon>
        <taxon>Candidula</taxon>
    </lineage>
</organism>
<accession>A0A8S3Z1B5</accession>
<name>A0A8S3Z1B5_9EUPU</name>
<evidence type="ECO:0000256" key="2">
    <source>
        <dbReference type="SAM" id="MobiDB-lite"/>
    </source>
</evidence>
<evidence type="ECO:0000313" key="3">
    <source>
        <dbReference type="EMBL" id="CAG5123084.1"/>
    </source>
</evidence>
<comment type="caution">
    <text evidence="3">The sequence shown here is derived from an EMBL/GenBank/DDBJ whole genome shotgun (WGS) entry which is preliminary data.</text>
</comment>
<reference evidence="3" key="1">
    <citation type="submission" date="2021-04" db="EMBL/GenBank/DDBJ databases">
        <authorList>
            <consortium name="Molecular Ecology Group"/>
        </authorList>
    </citation>
    <scope>NUCLEOTIDE SEQUENCE</scope>
</reference>
<feature type="region of interest" description="Disordered" evidence="2">
    <location>
        <begin position="28"/>
        <end position="47"/>
    </location>
</feature>
<evidence type="ECO:0000313" key="4">
    <source>
        <dbReference type="Proteomes" id="UP000678393"/>
    </source>
</evidence>
<protein>
    <submittedName>
        <fullName evidence="3">Uncharacterized protein</fullName>
    </submittedName>
</protein>
<dbReference type="Proteomes" id="UP000678393">
    <property type="component" value="Unassembled WGS sequence"/>
</dbReference>